<evidence type="ECO:0000256" key="10">
    <source>
        <dbReference type="ARBA" id="ARBA00023180"/>
    </source>
</evidence>
<protein>
    <recommendedName>
        <fullName evidence="17">Peptidase, S9A/B/C family, catalytic domain protein</fullName>
    </recommendedName>
</protein>
<dbReference type="EMBL" id="JAVFWL010000003">
    <property type="protein sequence ID" value="KAK6741260.1"/>
    <property type="molecule type" value="Genomic_DNA"/>
</dbReference>
<proteinExistence type="predicted"/>
<keyword evidence="3" id="KW-0645">Protease</keyword>
<keyword evidence="9 12" id="KW-0472">Membrane</keyword>
<dbReference type="Gene3D" id="3.40.50.1820">
    <property type="entry name" value="alpha/beta hydrolase"/>
    <property type="match status" value="1"/>
</dbReference>
<dbReference type="InterPro" id="IPR029058">
    <property type="entry name" value="AB_hydrolase_fold"/>
</dbReference>
<dbReference type="PANTHER" id="PTHR11731">
    <property type="entry name" value="PROTEASE FAMILY S9B,C DIPEPTIDYL-PEPTIDASE IV-RELATED"/>
    <property type="match status" value="1"/>
</dbReference>
<evidence type="ECO:0000256" key="8">
    <source>
        <dbReference type="ARBA" id="ARBA00022989"/>
    </source>
</evidence>
<dbReference type="Pfam" id="PF00326">
    <property type="entry name" value="Peptidase_S9"/>
    <property type="match status" value="1"/>
</dbReference>
<evidence type="ECO:0000256" key="6">
    <source>
        <dbReference type="ARBA" id="ARBA00022825"/>
    </source>
</evidence>
<evidence type="ECO:0000259" key="13">
    <source>
        <dbReference type="Pfam" id="PF00326"/>
    </source>
</evidence>
<dbReference type="Pfam" id="PF00930">
    <property type="entry name" value="DPPIV_N"/>
    <property type="match status" value="1"/>
</dbReference>
<dbReference type="Gene3D" id="2.140.10.30">
    <property type="entry name" value="Dipeptidylpeptidase IV, N-terminal domain"/>
    <property type="match status" value="1"/>
</dbReference>
<accession>A0ABR1CT31</accession>
<keyword evidence="10" id="KW-0325">Glycoprotein</keyword>
<evidence type="ECO:0000256" key="3">
    <source>
        <dbReference type="ARBA" id="ARBA00022670"/>
    </source>
</evidence>
<keyword evidence="2" id="KW-0031">Aminopeptidase</keyword>
<evidence type="ECO:0000256" key="2">
    <source>
        <dbReference type="ARBA" id="ARBA00022438"/>
    </source>
</evidence>
<evidence type="ECO:0000256" key="7">
    <source>
        <dbReference type="ARBA" id="ARBA00022968"/>
    </source>
</evidence>
<comment type="caution">
    <text evidence="15">The sequence shown here is derived from an EMBL/GenBank/DDBJ whole genome shotgun (WGS) entry which is preliminary data.</text>
</comment>
<evidence type="ECO:0008006" key="17">
    <source>
        <dbReference type="Google" id="ProtNLM"/>
    </source>
</evidence>
<name>A0ABR1CT31_NECAM</name>
<feature type="domain" description="Dipeptidylpeptidase IV N-terminal" evidence="14">
    <location>
        <begin position="243"/>
        <end position="578"/>
    </location>
</feature>
<dbReference type="Proteomes" id="UP001303046">
    <property type="component" value="Unassembled WGS sequence"/>
</dbReference>
<dbReference type="InterPro" id="IPR002469">
    <property type="entry name" value="Peptidase_S9B_N"/>
</dbReference>
<sequence>MSSKRSTASAWSMVRNRSTADHAFPRSELDKFGTGLVWDALLRQLPVSVPSSNTSMETWQKTFGNLFELGEGVRQERTWKGIATLLVLMFVCSLIGLASHLFTPGGDSLTQDDNVSQLVGNRNSLKRLPQIMNYGAHFVGDNAIVYTNILHGPVRLSLDKMEPERLLRFNPAMDYPLPSYDYRYYALCTRTSSYDTGKFNATYKVSILDRELVAVHDRNYNGSLPMELERKLYYKVGVTKTDGETLRFFKWSPVSYEYVFWQDGHLYYSESPESLTTSVRITSEGLNWEYEIPDPPHSRDVFDHHWKTVWWSRKGKKLAFLSKDKEEENSMLLISYTDRKSYPSVIQQKCSKTNEKQLPTFILFVWDKETRELKQMDVKLRNRTAYHYLYAVQWVVMRGEEFLVTFWADRLQTHISMTICDHTSGNCELMFEHEYPSKTCLEISDFSSALSSDDAIYILLPRAMPDGNSYQHIAKLTIQRGTAKGAEDMKWAKSSFLSIGNFDVVELNAYDKNNDIVYFTASAPSPTNRHLYSTKGSPTSADEWKCISCGYSNCTFQINQLTSDFKHILMWCKGPALPRYYLGEIVGRKVENLVEILRDEYYEGMLALTRLPTVIRDIVPLKQGYEANVKIYLPPDQSVRSSSIPVLLNVYAGPPGLQMANDEFFTMDEFAMIVVASQNYAVVMIDGRGSGGRGWKYRGAFYGALGTVEIEDQIEGIRQVMRKYPFLDAHRLSVYGWSYGGFAAALMTEKAPESFFKCAISVAPVANFFYYHGSYSEKYMANAEKSGYDAIDITKNVANFRKTRLLLAHGLYDENVHFQHSALLIEALQRNDIDFDVMVYPNEDHTIGPSRFTLQTKIASFLEQCAKSV</sequence>
<feature type="transmembrane region" description="Helical" evidence="12">
    <location>
        <begin position="82"/>
        <end position="102"/>
    </location>
</feature>
<keyword evidence="7" id="KW-0735">Signal-anchor</keyword>
<dbReference type="InterPro" id="IPR001375">
    <property type="entry name" value="Peptidase_S9_cat"/>
</dbReference>
<dbReference type="SUPFAM" id="SSF53474">
    <property type="entry name" value="alpha/beta-Hydrolases"/>
    <property type="match status" value="1"/>
</dbReference>
<evidence type="ECO:0000256" key="9">
    <source>
        <dbReference type="ARBA" id="ARBA00023136"/>
    </source>
</evidence>
<evidence type="ECO:0000256" key="12">
    <source>
        <dbReference type="SAM" id="Phobius"/>
    </source>
</evidence>
<keyword evidence="5" id="KW-0378">Hydrolase</keyword>
<evidence type="ECO:0000256" key="1">
    <source>
        <dbReference type="ARBA" id="ARBA00004606"/>
    </source>
</evidence>
<evidence type="ECO:0000313" key="15">
    <source>
        <dbReference type="EMBL" id="KAK6741260.1"/>
    </source>
</evidence>
<gene>
    <name evidence="15" type="primary">Necator_chrIII.g10004</name>
    <name evidence="15" type="ORF">RB195_009239</name>
</gene>
<keyword evidence="8 12" id="KW-1133">Transmembrane helix</keyword>
<keyword evidence="6" id="KW-0720">Serine protease</keyword>
<organism evidence="15 16">
    <name type="scientific">Necator americanus</name>
    <name type="common">Human hookworm</name>
    <dbReference type="NCBI Taxonomy" id="51031"/>
    <lineage>
        <taxon>Eukaryota</taxon>
        <taxon>Metazoa</taxon>
        <taxon>Ecdysozoa</taxon>
        <taxon>Nematoda</taxon>
        <taxon>Chromadorea</taxon>
        <taxon>Rhabditida</taxon>
        <taxon>Rhabditina</taxon>
        <taxon>Rhabditomorpha</taxon>
        <taxon>Strongyloidea</taxon>
        <taxon>Ancylostomatidae</taxon>
        <taxon>Bunostominae</taxon>
        <taxon>Necator</taxon>
    </lineage>
</organism>
<evidence type="ECO:0000256" key="5">
    <source>
        <dbReference type="ARBA" id="ARBA00022801"/>
    </source>
</evidence>
<keyword evidence="16" id="KW-1185">Reference proteome</keyword>
<dbReference type="SUPFAM" id="SSF82171">
    <property type="entry name" value="DPP6 N-terminal domain-like"/>
    <property type="match status" value="1"/>
</dbReference>
<evidence type="ECO:0000256" key="4">
    <source>
        <dbReference type="ARBA" id="ARBA00022692"/>
    </source>
</evidence>
<feature type="domain" description="Peptidase S9 prolyl oligopeptidase catalytic" evidence="13">
    <location>
        <begin position="671"/>
        <end position="867"/>
    </location>
</feature>
<dbReference type="InterPro" id="IPR050278">
    <property type="entry name" value="Serine_Prot_S9B/DPPIV"/>
</dbReference>
<comment type="subcellular location">
    <subcellularLocation>
        <location evidence="11">Endomembrane system</location>
        <topology evidence="11">Single-pass membrane protein</topology>
    </subcellularLocation>
    <subcellularLocation>
        <location evidence="1">Membrane</location>
        <topology evidence="1">Single-pass type II membrane protein</topology>
    </subcellularLocation>
</comment>
<evidence type="ECO:0000259" key="14">
    <source>
        <dbReference type="Pfam" id="PF00930"/>
    </source>
</evidence>
<evidence type="ECO:0000256" key="11">
    <source>
        <dbReference type="ARBA" id="ARBA00037847"/>
    </source>
</evidence>
<reference evidence="15 16" key="1">
    <citation type="submission" date="2023-08" db="EMBL/GenBank/DDBJ databases">
        <title>A Necator americanus chromosomal reference genome.</title>
        <authorList>
            <person name="Ilik V."/>
            <person name="Petrzelkova K.J."/>
            <person name="Pardy F."/>
            <person name="Fuh T."/>
            <person name="Niatou-Singa F.S."/>
            <person name="Gouil Q."/>
            <person name="Baker L."/>
            <person name="Ritchie M.E."/>
            <person name="Jex A.R."/>
            <person name="Gazzola D."/>
            <person name="Li H."/>
            <person name="Toshio Fujiwara R."/>
            <person name="Zhan B."/>
            <person name="Aroian R.V."/>
            <person name="Pafco B."/>
            <person name="Schwarz E.M."/>
        </authorList>
    </citation>
    <scope>NUCLEOTIDE SEQUENCE [LARGE SCALE GENOMIC DNA]</scope>
    <source>
        <strain evidence="15 16">Aroian</strain>
        <tissue evidence="15">Whole animal</tissue>
    </source>
</reference>
<dbReference type="PANTHER" id="PTHR11731:SF200">
    <property type="entry name" value="DIPEPTIDYL PEPTIDASE 10, ISOFORM B"/>
    <property type="match status" value="1"/>
</dbReference>
<evidence type="ECO:0000313" key="16">
    <source>
        <dbReference type="Proteomes" id="UP001303046"/>
    </source>
</evidence>
<keyword evidence="4 12" id="KW-0812">Transmembrane</keyword>